<dbReference type="Proteomes" id="UP000034098">
    <property type="component" value="Unassembled WGS sequence"/>
</dbReference>
<dbReference type="OrthoDB" id="8447555at2"/>
<dbReference type="PATRIC" id="fig|69370.6.peg.3492"/>
<evidence type="ECO:0000313" key="2">
    <source>
        <dbReference type="Proteomes" id="UP000034098"/>
    </source>
</evidence>
<keyword evidence="2" id="KW-1185">Reference proteome</keyword>
<organism evidence="1 2">
    <name type="scientific">Microbacterium trichothecenolyticum</name>
    <name type="common">Aureobacterium trichothecenolyticum</name>
    <dbReference type="NCBI Taxonomy" id="69370"/>
    <lineage>
        <taxon>Bacteria</taxon>
        <taxon>Bacillati</taxon>
        <taxon>Actinomycetota</taxon>
        <taxon>Actinomycetes</taxon>
        <taxon>Micrococcales</taxon>
        <taxon>Microbacteriaceae</taxon>
        <taxon>Microbacterium</taxon>
    </lineage>
</organism>
<name>A0A0M2H350_MICTR</name>
<evidence type="ECO:0000313" key="1">
    <source>
        <dbReference type="EMBL" id="KJL40812.1"/>
    </source>
</evidence>
<gene>
    <name evidence="1" type="ORF">RS82_03428</name>
</gene>
<dbReference type="EMBL" id="JYJA01000039">
    <property type="protein sequence ID" value="KJL40812.1"/>
    <property type="molecule type" value="Genomic_DNA"/>
</dbReference>
<comment type="caution">
    <text evidence="1">The sequence shown here is derived from an EMBL/GenBank/DDBJ whole genome shotgun (WGS) entry which is preliminary data.</text>
</comment>
<accession>A0A0M2H350</accession>
<dbReference type="RefSeq" id="WP_045301547.1">
    <property type="nucleotide sequence ID" value="NZ_JYJA01000039.1"/>
</dbReference>
<dbReference type="Gene3D" id="3.40.50.1460">
    <property type="match status" value="1"/>
</dbReference>
<protein>
    <submittedName>
        <fullName evidence="1">Caspase domain protein</fullName>
    </submittedName>
</protein>
<proteinExistence type="predicted"/>
<dbReference type="AlphaFoldDB" id="A0A0M2H350"/>
<reference evidence="1 2" key="1">
    <citation type="submission" date="2015-02" db="EMBL/GenBank/DDBJ databases">
        <title>Draft genome sequences of ten Microbacterium spp. with emphasis on heavy metal contaminated environments.</title>
        <authorList>
            <person name="Corretto E."/>
        </authorList>
    </citation>
    <scope>NUCLEOTIDE SEQUENCE [LARGE SCALE GENOMIC DNA]</scope>
    <source>
        <strain evidence="1 2">DSM 8608</strain>
    </source>
</reference>
<sequence length="269" mass="29624">MSEVHAVLIGVAAPAPVRWSDNDGRFVTATEPYQDGDFRFAALEGVSTDLASYTNMVIDAAPDAVISRLESPEDTTLAAVTAELERHVRREIPCTCTSLVIVLVGHGFQVQTWDPEEPDRMDELFALSDLPLIDDWWVPFWREARRDLTATIVVDSCHSETIVRGLFVPDPVIVRERVNDGPRRLIISASMDAQLAYEHSMGGQTQGVLTHGLELAWALPDNRTSYEAWFASASSIVNRTILQTAVMRIIDPEQTVQLVPPFTAGAPAG</sequence>